<evidence type="ECO:0000313" key="2">
    <source>
        <dbReference type="EMBL" id="GMI18791.1"/>
    </source>
</evidence>
<keyword evidence="3" id="KW-1185">Reference proteome</keyword>
<dbReference type="EMBL" id="BRXW01000346">
    <property type="protein sequence ID" value="GMI18791.1"/>
    <property type="molecule type" value="Genomic_DNA"/>
</dbReference>
<dbReference type="AlphaFoldDB" id="A0A9W7FVQ6"/>
<organism evidence="2 3">
    <name type="scientific">Triparma laevis f. longispina</name>
    <dbReference type="NCBI Taxonomy" id="1714387"/>
    <lineage>
        <taxon>Eukaryota</taxon>
        <taxon>Sar</taxon>
        <taxon>Stramenopiles</taxon>
        <taxon>Ochrophyta</taxon>
        <taxon>Bolidophyceae</taxon>
        <taxon>Parmales</taxon>
        <taxon>Triparmaceae</taxon>
        <taxon>Triparma</taxon>
    </lineage>
</organism>
<feature type="region of interest" description="Disordered" evidence="1">
    <location>
        <begin position="63"/>
        <end position="86"/>
    </location>
</feature>
<accession>A0A9W7FVQ6</accession>
<reference evidence="3" key="1">
    <citation type="journal article" date="2023" name="Commun. Biol.">
        <title>Genome analysis of Parmales, the sister group of diatoms, reveals the evolutionary specialization of diatoms from phago-mixotrophs to photoautotrophs.</title>
        <authorList>
            <person name="Ban H."/>
            <person name="Sato S."/>
            <person name="Yoshikawa S."/>
            <person name="Yamada K."/>
            <person name="Nakamura Y."/>
            <person name="Ichinomiya M."/>
            <person name="Sato N."/>
            <person name="Blanc-Mathieu R."/>
            <person name="Endo H."/>
            <person name="Kuwata A."/>
            <person name="Ogata H."/>
        </authorList>
    </citation>
    <scope>NUCLEOTIDE SEQUENCE [LARGE SCALE GENOMIC DNA]</scope>
    <source>
        <strain evidence="3">NIES 3700</strain>
    </source>
</reference>
<gene>
    <name evidence="2" type="ORF">TrLO_g13325</name>
</gene>
<protein>
    <submittedName>
        <fullName evidence="2">Uncharacterized protein</fullName>
    </submittedName>
</protein>
<comment type="caution">
    <text evidence="2">The sequence shown here is derived from an EMBL/GenBank/DDBJ whole genome shotgun (WGS) entry which is preliminary data.</text>
</comment>
<dbReference type="OrthoDB" id="47514at2759"/>
<proteinExistence type="predicted"/>
<dbReference type="Proteomes" id="UP001165122">
    <property type="component" value="Unassembled WGS sequence"/>
</dbReference>
<evidence type="ECO:0000313" key="3">
    <source>
        <dbReference type="Proteomes" id="UP001165122"/>
    </source>
</evidence>
<evidence type="ECO:0000256" key="1">
    <source>
        <dbReference type="SAM" id="MobiDB-lite"/>
    </source>
</evidence>
<sequence>MILSKLTPRLRLLSSSHLLNQRTISSLVDSINGVGSIAMKRGKDVNFGRRNVNQATLSLSSTSSRWLSSKPPTSTPTSTSTYTLKPPNTQKYMHPLQWLPNTYSYPSQLSLMSSRKPHLKIPGYRHRLKTFYRLFSLLKTTDINSMSLKNYESIRKRLNLGVLNVPGENHLNFKLTEFKRLAEMLRGNIERGEFRDFDYNDEIFDTLTHKELHEILRSFDRHARARFIAGIREVELKDFFVSRPGLVWKFFEGDGSVRNMKWNEMFWKVLEFTEKSHDRLYSEEEVYQMELPEVKRLIEEEVGLPWDGLKYYGFVGPGRRKAMEESEKKELARKLLANYYTWFDDDFTLDPDEPLGINIKKYPMKGMGWDLTFRPTSYTPPLSPTIRQSLSAKPGVLASTDVSEQTKMDILESRKNSKKRHSFKPDFFAPPKFRDSATSENTSATKRWSYETDTYVEEDRGFTGLSENVYSGGGKKSSKEELLKQIRNPEDGWRKKQAEAIEDNKIEVGREEPWIKKQQRKILEKFEGGGKEQESPSEFKVQDEWLAMERRTKNRRLVKLNEAGGKLGRRNVKKTDEDYWIQAGVYEDE</sequence>
<name>A0A9W7FVQ6_9STRA</name>